<dbReference type="GO" id="GO:0008081">
    <property type="term" value="F:phosphoric diester hydrolase activity"/>
    <property type="evidence" value="ECO:0007669"/>
    <property type="project" value="InterPro"/>
</dbReference>
<dbReference type="PANTHER" id="PTHR42758:SF2">
    <property type="entry name" value="PHOSPHATIDYLGLYCEROL PHOSPHOLIPASE C"/>
    <property type="match status" value="1"/>
</dbReference>
<comment type="catalytic activity">
    <reaction evidence="7">
        <text>1-O-hexadecyl-sn-glycero-3-phosphocholine + H2O = 1-O-hexadecyl-sn-glycero-3-phosphate + choline + H(+)</text>
        <dbReference type="Rhea" id="RHEA:41143"/>
        <dbReference type="ChEBI" id="CHEBI:15354"/>
        <dbReference type="ChEBI" id="CHEBI:15377"/>
        <dbReference type="ChEBI" id="CHEBI:15378"/>
        <dbReference type="ChEBI" id="CHEBI:64496"/>
        <dbReference type="ChEBI" id="CHEBI:77580"/>
    </reaction>
    <physiologicalReaction direction="left-to-right" evidence="7">
        <dbReference type="Rhea" id="RHEA:41144"/>
    </physiologicalReaction>
</comment>
<keyword evidence="14" id="KW-1185">Reference proteome</keyword>
<evidence type="ECO:0000256" key="12">
    <source>
        <dbReference type="SAM" id="Phobius"/>
    </source>
</evidence>
<keyword evidence="3 12" id="KW-0812">Transmembrane</keyword>
<keyword evidence="4" id="KW-0378">Hydrolase</keyword>
<comment type="catalytic activity">
    <reaction evidence="8">
        <text>N-(5Z,8Z,11Z,14Z-eicosatetraenoyl)-1-(9Z-octadecenoyl)-sn-glycero-3-phosphoethanolamine + H2O = N-(5Z,8Z,11Z,14Z-eicosatetraenoyl)-ethanolamine + 1-(9Z-octadecenoyl)-sn-glycero-3-phosphate + H(+)</text>
        <dbReference type="Rhea" id="RHEA:45544"/>
        <dbReference type="ChEBI" id="CHEBI:2700"/>
        <dbReference type="ChEBI" id="CHEBI:15377"/>
        <dbReference type="ChEBI" id="CHEBI:15378"/>
        <dbReference type="ChEBI" id="CHEBI:74544"/>
        <dbReference type="ChEBI" id="CHEBI:85223"/>
    </reaction>
    <physiologicalReaction direction="left-to-right" evidence="8">
        <dbReference type="Rhea" id="RHEA:45545"/>
    </physiologicalReaction>
</comment>
<evidence type="ECO:0000313" key="13">
    <source>
        <dbReference type="EMBL" id="OON16483.1"/>
    </source>
</evidence>
<feature type="transmembrane region" description="Helical" evidence="12">
    <location>
        <begin position="85"/>
        <end position="102"/>
    </location>
</feature>
<accession>A0A1S8WQG3</accession>
<comment type="catalytic activity">
    <reaction evidence="10">
        <text>1-O-(1Z-octadecenyl)-sn-glycero-3-phospho-N-hexadecanoyl-ethanolamine + H2O = 1-O-(1Z-octadecenyl)-sn-glycero-3-phosphate + N-hexadecanoylethanolamine + H(+)</text>
        <dbReference type="Rhea" id="RHEA:53184"/>
        <dbReference type="ChEBI" id="CHEBI:15377"/>
        <dbReference type="ChEBI" id="CHEBI:15378"/>
        <dbReference type="ChEBI" id="CHEBI:71464"/>
        <dbReference type="ChEBI" id="CHEBI:137009"/>
        <dbReference type="ChEBI" id="CHEBI:137017"/>
    </reaction>
    <physiologicalReaction direction="left-to-right" evidence="10">
        <dbReference type="Rhea" id="RHEA:53185"/>
    </physiologicalReaction>
</comment>
<evidence type="ECO:0000256" key="6">
    <source>
        <dbReference type="ARBA" id="ARBA00023136"/>
    </source>
</evidence>
<evidence type="ECO:0000256" key="5">
    <source>
        <dbReference type="ARBA" id="ARBA00022989"/>
    </source>
</evidence>
<organism evidence="13 14">
    <name type="scientific">Opisthorchis viverrini</name>
    <name type="common">Southeast Asian liver fluke</name>
    <dbReference type="NCBI Taxonomy" id="6198"/>
    <lineage>
        <taxon>Eukaryota</taxon>
        <taxon>Metazoa</taxon>
        <taxon>Spiralia</taxon>
        <taxon>Lophotrochozoa</taxon>
        <taxon>Platyhelminthes</taxon>
        <taxon>Trematoda</taxon>
        <taxon>Digenea</taxon>
        <taxon>Opisthorchiida</taxon>
        <taxon>Opisthorchiata</taxon>
        <taxon>Opisthorchiidae</taxon>
        <taxon>Opisthorchis</taxon>
    </lineage>
</organism>
<evidence type="ECO:0000256" key="1">
    <source>
        <dbReference type="ARBA" id="ARBA00004370"/>
    </source>
</evidence>
<evidence type="ECO:0000256" key="9">
    <source>
        <dbReference type="ARBA" id="ARBA00047538"/>
    </source>
</evidence>
<dbReference type="InterPro" id="IPR017946">
    <property type="entry name" value="PLC-like_Pdiesterase_TIM-brl"/>
</dbReference>
<evidence type="ECO:0000256" key="2">
    <source>
        <dbReference type="ARBA" id="ARBA00007277"/>
    </source>
</evidence>
<evidence type="ECO:0000256" key="3">
    <source>
        <dbReference type="ARBA" id="ARBA00022692"/>
    </source>
</evidence>
<reference evidence="13 14" key="1">
    <citation type="submission" date="2015-03" db="EMBL/GenBank/DDBJ databases">
        <title>Draft genome of the nematode, Opisthorchis viverrini.</title>
        <authorList>
            <person name="Mitreva M."/>
        </authorList>
    </citation>
    <scope>NUCLEOTIDE SEQUENCE [LARGE SCALE GENOMIC DNA]</scope>
    <source>
        <strain evidence="13">Khon Kaen</strain>
    </source>
</reference>
<dbReference type="Gene3D" id="3.20.20.190">
    <property type="entry name" value="Phosphatidylinositol (PI) phosphodiesterase"/>
    <property type="match status" value="1"/>
</dbReference>
<dbReference type="GO" id="GO:0046475">
    <property type="term" value="P:glycerophospholipid catabolic process"/>
    <property type="evidence" value="ECO:0007669"/>
    <property type="project" value="TreeGrafter"/>
</dbReference>
<protein>
    <submittedName>
        <fullName evidence="13">Uncharacterized protein</fullName>
    </submittedName>
</protein>
<dbReference type="InterPro" id="IPR052271">
    <property type="entry name" value="GDPD-Related"/>
</dbReference>
<feature type="non-terminal residue" evidence="13">
    <location>
        <position position="1"/>
    </location>
</feature>
<dbReference type="SUPFAM" id="SSF51695">
    <property type="entry name" value="PLC-like phosphodiesterases"/>
    <property type="match status" value="1"/>
</dbReference>
<comment type="subcellular location">
    <subcellularLocation>
        <location evidence="1">Membrane</location>
    </subcellularLocation>
</comment>
<keyword evidence="6 12" id="KW-0472">Membrane</keyword>
<keyword evidence="5 12" id="KW-1133">Transmembrane helix</keyword>
<comment type="catalytic activity">
    <reaction evidence="9">
        <text>N-hexadecanoyl-1-(9Z-octadecenoyl)-sn-glycero-3-phosphoethanolamine + H2O = N-hexadecanoylethanolamine + 1-(9Z-octadecenoyl)-sn-glycero-3-phosphate + H(+)</text>
        <dbReference type="Rhea" id="RHEA:53168"/>
        <dbReference type="ChEBI" id="CHEBI:15377"/>
        <dbReference type="ChEBI" id="CHEBI:15378"/>
        <dbReference type="ChEBI" id="CHEBI:71464"/>
        <dbReference type="ChEBI" id="CHEBI:74544"/>
        <dbReference type="ChEBI" id="CHEBI:85217"/>
    </reaction>
    <physiologicalReaction direction="left-to-right" evidence="9">
        <dbReference type="Rhea" id="RHEA:53169"/>
    </physiologicalReaction>
</comment>
<sequence>HHCKATPMTDLRFLRLEELLEAFPNVLMNIDIKQDDDRLIQRVAELLQKFHREDLTVWGSFSSVVAAKLQQANPRIKRFFPLEPVLWMFAGYFFGFLPFMSLPYDYLELPLICAF</sequence>
<dbReference type="AlphaFoldDB" id="A0A1S8WQG3"/>
<comment type="catalytic activity">
    <reaction evidence="11">
        <text>N,1-di-(9Z-octadecenoyl)-sn-glycero-3-phosphoethanolamine + H2O = N-(9Z-octadecenoyl) ethanolamine + 1-(9Z-octadecenoyl)-sn-glycero-3-phosphate + H(+)</text>
        <dbReference type="Rhea" id="RHEA:56460"/>
        <dbReference type="ChEBI" id="CHEBI:15377"/>
        <dbReference type="ChEBI" id="CHEBI:15378"/>
        <dbReference type="ChEBI" id="CHEBI:71466"/>
        <dbReference type="ChEBI" id="CHEBI:74544"/>
        <dbReference type="ChEBI" id="CHEBI:85222"/>
    </reaction>
    <physiologicalReaction direction="left-to-right" evidence="11">
        <dbReference type="Rhea" id="RHEA:56461"/>
    </physiologicalReaction>
</comment>
<evidence type="ECO:0000256" key="10">
    <source>
        <dbReference type="ARBA" id="ARBA00048580"/>
    </source>
</evidence>
<evidence type="ECO:0000313" key="14">
    <source>
        <dbReference type="Proteomes" id="UP000243686"/>
    </source>
</evidence>
<dbReference type="Proteomes" id="UP000243686">
    <property type="component" value="Unassembled WGS sequence"/>
</dbReference>
<feature type="non-terminal residue" evidence="13">
    <location>
        <position position="115"/>
    </location>
</feature>
<evidence type="ECO:0000256" key="11">
    <source>
        <dbReference type="ARBA" id="ARBA00048947"/>
    </source>
</evidence>
<dbReference type="GO" id="GO:0016020">
    <property type="term" value="C:membrane"/>
    <property type="evidence" value="ECO:0007669"/>
    <property type="project" value="UniProtKB-SubCell"/>
</dbReference>
<gene>
    <name evidence="13" type="ORF">X801_07704</name>
</gene>
<name>A0A1S8WQG3_OPIVI</name>
<evidence type="ECO:0000256" key="4">
    <source>
        <dbReference type="ARBA" id="ARBA00022801"/>
    </source>
</evidence>
<dbReference type="PANTHER" id="PTHR42758">
    <property type="entry name" value="PHOSPHATIDYLGLYCEROL PHOSPHOLIPASE C"/>
    <property type="match status" value="1"/>
</dbReference>
<evidence type="ECO:0000256" key="7">
    <source>
        <dbReference type="ARBA" id="ARBA00036083"/>
    </source>
</evidence>
<proteinExistence type="inferred from homology"/>
<comment type="similarity">
    <text evidence="2">Belongs to the glycerophosphoryl diester phosphodiesterase family.</text>
</comment>
<evidence type="ECO:0000256" key="8">
    <source>
        <dbReference type="ARBA" id="ARBA00047392"/>
    </source>
</evidence>
<dbReference type="EMBL" id="KV897325">
    <property type="protein sequence ID" value="OON16483.1"/>
    <property type="molecule type" value="Genomic_DNA"/>
</dbReference>